<reference evidence="2" key="1">
    <citation type="journal article" date="2022" name="Mol. Ecol. Resour.">
        <title>The genomes of chicory, endive, great burdock and yacon provide insights into Asteraceae palaeo-polyploidization history and plant inulin production.</title>
        <authorList>
            <person name="Fan W."/>
            <person name="Wang S."/>
            <person name="Wang H."/>
            <person name="Wang A."/>
            <person name="Jiang F."/>
            <person name="Liu H."/>
            <person name="Zhao H."/>
            <person name="Xu D."/>
            <person name="Zhang Y."/>
        </authorList>
    </citation>
    <scope>NUCLEOTIDE SEQUENCE [LARGE SCALE GENOMIC DNA]</scope>
    <source>
        <strain evidence="2">cv. Niubang</strain>
    </source>
</reference>
<protein>
    <submittedName>
        <fullName evidence="1">Uncharacterized protein</fullName>
    </submittedName>
</protein>
<reference evidence="1 2" key="2">
    <citation type="journal article" date="2022" name="Mol. Ecol. Resour.">
        <title>The genomes of chicory, endive, great burdock and yacon provide insights into Asteraceae paleo-polyploidization history and plant inulin production.</title>
        <authorList>
            <person name="Fan W."/>
            <person name="Wang S."/>
            <person name="Wang H."/>
            <person name="Wang A."/>
            <person name="Jiang F."/>
            <person name="Liu H."/>
            <person name="Zhao H."/>
            <person name="Xu D."/>
            <person name="Zhang Y."/>
        </authorList>
    </citation>
    <scope>NUCLEOTIDE SEQUENCE [LARGE SCALE GENOMIC DNA]</scope>
    <source>
        <strain evidence="2">cv. Niubang</strain>
    </source>
</reference>
<keyword evidence="2" id="KW-1185">Reference proteome</keyword>
<organism evidence="1 2">
    <name type="scientific">Arctium lappa</name>
    <name type="common">Greater burdock</name>
    <name type="synonym">Lappa major</name>
    <dbReference type="NCBI Taxonomy" id="4217"/>
    <lineage>
        <taxon>Eukaryota</taxon>
        <taxon>Viridiplantae</taxon>
        <taxon>Streptophyta</taxon>
        <taxon>Embryophyta</taxon>
        <taxon>Tracheophyta</taxon>
        <taxon>Spermatophyta</taxon>
        <taxon>Magnoliopsida</taxon>
        <taxon>eudicotyledons</taxon>
        <taxon>Gunneridae</taxon>
        <taxon>Pentapetalae</taxon>
        <taxon>asterids</taxon>
        <taxon>campanulids</taxon>
        <taxon>Asterales</taxon>
        <taxon>Asteraceae</taxon>
        <taxon>Carduoideae</taxon>
        <taxon>Cardueae</taxon>
        <taxon>Arctiinae</taxon>
        <taxon>Arctium</taxon>
    </lineage>
</organism>
<proteinExistence type="predicted"/>
<gene>
    <name evidence="1" type="ORF">L6452_09760</name>
</gene>
<evidence type="ECO:0000313" key="1">
    <source>
        <dbReference type="EMBL" id="KAI3747306.1"/>
    </source>
</evidence>
<comment type="caution">
    <text evidence="1">The sequence shown here is derived from an EMBL/GenBank/DDBJ whole genome shotgun (WGS) entry which is preliminary data.</text>
</comment>
<dbReference type="EMBL" id="CM042049">
    <property type="protein sequence ID" value="KAI3747306.1"/>
    <property type="molecule type" value="Genomic_DNA"/>
</dbReference>
<evidence type="ECO:0000313" key="2">
    <source>
        <dbReference type="Proteomes" id="UP001055879"/>
    </source>
</evidence>
<sequence length="107" mass="11739">MEKVGKEGVIMIQKQRFLLIVAEDVESDALATLILNKLRAGIKTNLEDLATLTGGQIFILSFSSDLQLITEELGMNLDNVELEMLGSCKKVTVSKDDIPVAQISRMS</sequence>
<dbReference type="Proteomes" id="UP001055879">
    <property type="component" value="Linkage Group LG03"/>
</dbReference>
<name>A0ACB9DLH4_ARCLA</name>
<accession>A0ACB9DLH4</accession>